<proteinExistence type="predicted"/>
<dbReference type="InterPro" id="IPR040442">
    <property type="entry name" value="Pyrv_kinase-like_dom_sf"/>
</dbReference>
<evidence type="ECO:0000313" key="1">
    <source>
        <dbReference type="EMBL" id="MDQ0465361.1"/>
    </source>
</evidence>
<evidence type="ECO:0000313" key="2">
    <source>
        <dbReference type="Proteomes" id="UP001228905"/>
    </source>
</evidence>
<dbReference type="Proteomes" id="UP001228905">
    <property type="component" value="Unassembled WGS sequence"/>
</dbReference>
<dbReference type="PANTHER" id="PTHR42905:SF16">
    <property type="entry name" value="CARBOXYPHOSPHONOENOLPYRUVATE PHOSPHONOMUTASE-LIKE PROTEIN (AFU_ORTHOLOGUE AFUA_5G07230)"/>
    <property type="match status" value="1"/>
</dbReference>
<dbReference type="EMBL" id="JAUSVS010000006">
    <property type="protein sequence ID" value="MDQ0465361.1"/>
    <property type="molecule type" value="Genomic_DNA"/>
</dbReference>
<dbReference type="SUPFAM" id="SSF51621">
    <property type="entry name" value="Phosphoenolpyruvate/pyruvate domain"/>
    <property type="match status" value="1"/>
</dbReference>
<dbReference type="InterPro" id="IPR015813">
    <property type="entry name" value="Pyrv/PenolPyrv_kinase-like_dom"/>
</dbReference>
<dbReference type="PANTHER" id="PTHR42905">
    <property type="entry name" value="PHOSPHOENOLPYRUVATE CARBOXYLASE"/>
    <property type="match status" value="1"/>
</dbReference>
<dbReference type="RefSeq" id="WP_307350608.1">
    <property type="nucleotide sequence ID" value="NZ_JAUSVS010000006.1"/>
</dbReference>
<dbReference type="Gene3D" id="6.10.250.2750">
    <property type="match status" value="1"/>
</dbReference>
<gene>
    <name evidence="1" type="ORF">QO010_003148</name>
</gene>
<comment type="caution">
    <text evidence="1">The sequence shown here is derived from an EMBL/GenBank/DDBJ whole genome shotgun (WGS) entry which is preliminary data.</text>
</comment>
<sequence length="285" mass="29303">MTQTQRANAFLALHKAPGGFILGNAWDAGSAILMAAEGFKAIATTSAGVAFSIGKPDYRVGDPRVAVSREETLARLAELTSAVDIPVNADLEDGYGEAPEAVAETVRLAVAAGAAGGNIEDIGAGPDLYDEALSVERIAAARAAAPHFVLNARTDALQIAGPEGLAEAIRRGNRYLEAGADCVFVPGTGDLDLIRTLVREIAGPLNIVVGLTSANATARQMLEAGVQRISTGGSIARAALGLVRRAARELLDEGTFGYGAGQIGQGELNALYSTARLNAGTPEPR</sequence>
<name>A0ABU0IVI4_9CAUL</name>
<dbReference type="CDD" id="cd00377">
    <property type="entry name" value="ICL_PEPM"/>
    <property type="match status" value="1"/>
</dbReference>
<protein>
    <submittedName>
        <fullName evidence="1">2-methylisocitrate lyase-like PEP mutase family enzyme</fullName>
    </submittedName>
</protein>
<accession>A0ABU0IVI4</accession>
<keyword evidence="2" id="KW-1185">Reference proteome</keyword>
<dbReference type="InterPro" id="IPR039556">
    <property type="entry name" value="ICL/PEPM"/>
</dbReference>
<organism evidence="1 2">
    <name type="scientific">Caulobacter ginsengisoli</name>
    <dbReference type="NCBI Taxonomy" id="400775"/>
    <lineage>
        <taxon>Bacteria</taxon>
        <taxon>Pseudomonadati</taxon>
        <taxon>Pseudomonadota</taxon>
        <taxon>Alphaproteobacteria</taxon>
        <taxon>Caulobacterales</taxon>
        <taxon>Caulobacteraceae</taxon>
        <taxon>Caulobacter</taxon>
    </lineage>
</organism>
<dbReference type="Pfam" id="PF13714">
    <property type="entry name" value="PEP_mutase"/>
    <property type="match status" value="1"/>
</dbReference>
<dbReference type="Gene3D" id="3.20.20.60">
    <property type="entry name" value="Phosphoenolpyruvate-binding domains"/>
    <property type="match status" value="1"/>
</dbReference>
<reference evidence="1 2" key="1">
    <citation type="submission" date="2023-07" db="EMBL/GenBank/DDBJ databases">
        <title>Genomic Encyclopedia of Type Strains, Phase IV (KMG-IV): sequencing the most valuable type-strain genomes for metagenomic binning, comparative biology and taxonomic classification.</title>
        <authorList>
            <person name="Goeker M."/>
        </authorList>
    </citation>
    <scope>NUCLEOTIDE SEQUENCE [LARGE SCALE GENOMIC DNA]</scope>
    <source>
        <strain evidence="1 2">DSM 18695</strain>
    </source>
</reference>